<evidence type="ECO:0000259" key="2">
    <source>
        <dbReference type="Pfam" id="PF09972"/>
    </source>
</evidence>
<reference evidence="3 4" key="1">
    <citation type="submission" date="2016-10" db="EMBL/GenBank/DDBJ databases">
        <authorList>
            <person name="de Groot N.N."/>
        </authorList>
    </citation>
    <scope>NUCLEOTIDE SEQUENCE [LARGE SCALE GENOMIC DNA]</scope>
    <source>
        <strain evidence="3 4">DSM 44993</strain>
    </source>
</reference>
<keyword evidence="1" id="KW-0812">Transmembrane</keyword>
<gene>
    <name evidence="3" type="ORF">SAMN04489732_12135</name>
</gene>
<dbReference type="Pfam" id="PF09972">
    <property type="entry name" value="DUF2207"/>
    <property type="match status" value="1"/>
</dbReference>
<dbReference type="InterPro" id="IPR018702">
    <property type="entry name" value="DUF2207"/>
</dbReference>
<keyword evidence="1" id="KW-0472">Membrane</keyword>
<keyword evidence="1" id="KW-1133">Transmembrane helix</keyword>
<proteinExistence type="predicted"/>
<name>A0A1H8YK29_9PSEU</name>
<dbReference type="RefSeq" id="WP_245787671.1">
    <property type="nucleotide sequence ID" value="NZ_FOEF01000021.1"/>
</dbReference>
<dbReference type="STRING" id="394193.SAMN04489732_12135"/>
<sequence length="420" mass="43642">MLTELAVALVLAPSGGVTDDVAVTAARNGSLTVTERVTTSGPAVHRIPLRVPATEEQDRVYAVDNVRITGGHVETGADGVVAAFDGGPATLTYTVDGAVDDAGQLRWQVTGGWDAGLARVTAAFTPPVPGMSTADCFAGSPGSARQCTFSEIGDQGVVRVEQDGLARGDRIDLAVRLPAGALPANARFVPVSTVAAAFVFGPLTAVGLGVLVVLLLLGALAVWWLRRRDRTTTATTVVPPAYAAIVAEDRLDLSGTAFDLASRGHLRFAETDGADWLVTRGEGDGLRDFERTVLAAFDVPRLSEVRALDPTALRGRLLADAVREGWLSRLPGRARRSGLGLIALGLVAMVVLTFTVGYALLGVAVVVAGLALVAAAPSLPRRTARGRTLAAPPRPDDEALAAALDGVLALSERRRALEFA</sequence>
<evidence type="ECO:0000256" key="1">
    <source>
        <dbReference type="SAM" id="Phobius"/>
    </source>
</evidence>
<accession>A0A1H8YK29</accession>
<dbReference type="Proteomes" id="UP000198582">
    <property type="component" value="Unassembled WGS sequence"/>
</dbReference>
<feature type="domain" description="DUF2207" evidence="2">
    <location>
        <begin position="20"/>
        <end position="173"/>
    </location>
</feature>
<feature type="transmembrane region" description="Helical" evidence="1">
    <location>
        <begin position="195"/>
        <end position="225"/>
    </location>
</feature>
<protein>
    <submittedName>
        <fullName evidence="3">Predicted membrane protein</fullName>
    </submittedName>
</protein>
<organism evidence="3 4">
    <name type="scientific">Amycolatopsis saalfeldensis</name>
    <dbReference type="NCBI Taxonomy" id="394193"/>
    <lineage>
        <taxon>Bacteria</taxon>
        <taxon>Bacillati</taxon>
        <taxon>Actinomycetota</taxon>
        <taxon>Actinomycetes</taxon>
        <taxon>Pseudonocardiales</taxon>
        <taxon>Pseudonocardiaceae</taxon>
        <taxon>Amycolatopsis</taxon>
    </lineage>
</organism>
<evidence type="ECO:0000313" key="4">
    <source>
        <dbReference type="Proteomes" id="UP000198582"/>
    </source>
</evidence>
<keyword evidence="4" id="KW-1185">Reference proteome</keyword>
<evidence type="ECO:0000313" key="3">
    <source>
        <dbReference type="EMBL" id="SEP52564.1"/>
    </source>
</evidence>
<dbReference type="AlphaFoldDB" id="A0A1H8YK29"/>
<feature type="transmembrane region" description="Helical" evidence="1">
    <location>
        <begin position="360"/>
        <end position="379"/>
    </location>
</feature>
<dbReference type="EMBL" id="FOEF01000021">
    <property type="protein sequence ID" value="SEP52564.1"/>
    <property type="molecule type" value="Genomic_DNA"/>
</dbReference>
<feature type="transmembrane region" description="Helical" evidence="1">
    <location>
        <begin position="337"/>
        <end position="354"/>
    </location>
</feature>